<keyword evidence="5 8" id="KW-0378">Hydrolase</keyword>
<dbReference type="GO" id="GO:0004521">
    <property type="term" value="F:RNA endonuclease activity"/>
    <property type="evidence" value="ECO:0007669"/>
    <property type="project" value="InterPro"/>
</dbReference>
<evidence type="ECO:0000256" key="4">
    <source>
        <dbReference type="ARBA" id="ARBA00022759"/>
    </source>
</evidence>
<dbReference type="NCBIfam" id="TIGR01573">
    <property type="entry name" value="cas2"/>
    <property type="match status" value="1"/>
</dbReference>
<evidence type="ECO:0000256" key="2">
    <source>
        <dbReference type="ARBA" id="ARBA00022722"/>
    </source>
</evidence>
<evidence type="ECO:0000256" key="3">
    <source>
        <dbReference type="ARBA" id="ARBA00022723"/>
    </source>
</evidence>
<organism evidence="9 10">
    <name type="scientific">Methanospirillum hungatei</name>
    <dbReference type="NCBI Taxonomy" id="2203"/>
    <lineage>
        <taxon>Archaea</taxon>
        <taxon>Methanobacteriati</taxon>
        <taxon>Methanobacteriota</taxon>
        <taxon>Stenosarchaea group</taxon>
        <taxon>Methanomicrobia</taxon>
        <taxon>Methanomicrobiales</taxon>
        <taxon>Methanospirillaceae</taxon>
        <taxon>Methanospirillum</taxon>
    </lineage>
</organism>
<keyword evidence="7 8" id="KW-0051">Antiviral defense</keyword>
<comment type="cofactor">
    <cofactor evidence="1 8">
        <name>Mg(2+)</name>
        <dbReference type="ChEBI" id="CHEBI:18420"/>
    </cofactor>
</comment>
<evidence type="ECO:0000256" key="5">
    <source>
        <dbReference type="ARBA" id="ARBA00022801"/>
    </source>
</evidence>
<evidence type="ECO:0000313" key="10">
    <source>
        <dbReference type="Proteomes" id="UP000694228"/>
    </source>
</evidence>
<evidence type="ECO:0000256" key="7">
    <source>
        <dbReference type="ARBA" id="ARBA00023118"/>
    </source>
</evidence>
<dbReference type="PANTHER" id="PTHR34405:SF3">
    <property type="entry name" value="CRISPR-ASSOCIATED ENDORIBONUCLEASE CAS2 3"/>
    <property type="match status" value="1"/>
</dbReference>
<dbReference type="GO" id="GO:0016787">
    <property type="term" value="F:hydrolase activity"/>
    <property type="evidence" value="ECO:0007669"/>
    <property type="project" value="UniProtKB-KW"/>
</dbReference>
<dbReference type="PANTHER" id="PTHR34405">
    <property type="entry name" value="CRISPR-ASSOCIATED ENDORIBONUCLEASE CAS2"/>
    <property type="match status" value="1"/>
</dbReference>
<sequence length="89" mass="10743">MVRLVITYDIRKDKIRNKLFRLLERYGAWKQYSVFELEITPVHRIELFHSITDLIEDSDRVRIYELCERCQGKITEFGEVSPDKMHVVI</sequence>
<accession>A0A8F5VNN3</accession>
<proteinExistence type="inferred from homology"/>
<dbReference type="HAMAP" id="MF_01471">
    <property type="entry name" value="Cas2"/>
    <property type="match status" value="1"/>
</dbReference>
<reference evidence="9 10" key="1">
    <citation type="submission" date="2021-06" db="EMBL/GenBank/DDBJ databases">
        <title>Complete genome sequence of the secondary alcohol utilizing methanogen Methanospirillum hungatei strain GP1.</title>
        <authorList>
            <person name="Day L.A."/>
            <person name="Costa K.C."/>
        </authorList>
    </citation>
    <scope>NUCLEOTIDE SEQUENCE [LARGE SCALE GENOMIC DNA]</scope>
    <source>
        <strain evidence="9 10">GP1</strain>
    </source>
</reference>
<comment type="similarity">
    <text evidence="8">Belongs to the CRISPR-associated endoribonuclease Cas2 protein family.</text>
</comment>
<dbReference type="InterPro" id="IPR019199">
    <property type="entry name" value="Virulence_VapD/CRISPR_Cas2"/>
</dbReference>
<name>A0A8F5VNN3_METHU</name>
<dbReference type="GO" id="GO:0051607">
    <property type="term" value="P:defense response to virus"/>
    <property type="evidence" value="ECO:0007669"/>
    <property type="project" value="UniProtKB-UniRule"/>
</dbReference>
<keyword evidence="2 8" id="KW-0540">Nuclease</keyword>
<comment type="subunit">
    <text evidence="8">Homodimer, forms a heterotetramer with a Cas1 homodimer.</text>
</comment>
<dbReference type="EMBL" id="CP077107">
    <property type="protein sequence ID" value="QXO94218.1"/>
    <property type="molecule type" value="Genomic_DNA"/>
</dbReference>
<comment type="function">
    <text evidence="8">CRISPR (clustered regularly interspaced short palindromic repeat), is an adaptive immune system that provides protection against mobile genetic elements (viruses, transposable elements and conjugative plasmids). CRISPR clusters contain sequences complementary to antecedent mobile elements and target invading nucleic acids. CRISPR clusters are transcribed and processed into CRISPR RNA (crRNA). Functions as a ssRNA-specific endoribonuclease. Involved in the integration of spacer DNA into the CRISPR cassette.</text>
</comment>
<protein>
    <recommendedName>
        <fullName evidence="8">CRISPR-associated endoribonuclease Cas2</fullName>
        <ecNumber evidence="8">3.1.-.-</ecNumber>
    </recommendedName>
</protein>
<dbReference type="CDD" id="cd09725">
    <property type="entry name" value="Cas2_I_II_III"/>
    <property type="match status" value="1"/>
</dbReference>
<keyword evidence="4 8" id="KW-0255">Endonuclease</keyword>
<feature type="binding site" evidence="8">
    <location>
        <position position="9"/>
    </location>
    <ligand>
        <name>Mg(2+)</name>
        <dbReference type="ChEBI" id="CHEBI:18420"/>
        <note>catalytic</note>
    </ligand>
</feature>
<dbReference type="Pfam" id="PF09827">
    <property type="entry name" value="CRISPR_Cas2"/>
    <property type="match status" value="1"/>
</dbReference>
<evidence type="ECO:0000256" key="6">
    <source>
        <dbReference type="ARBA" id="ARBA00022842"/>
    </source>
</evidence>
<dbReference type="EC" id="3.1.-.-" evidence="8"/>
<dbReference type="GO" id="GO:0046872">
    <property type="term" value="F:metal ion binding"/>
    <property type="evidence" value="ECO:0007669"/>
    <property type="project" value="UniProtKB-UniRule"/>
</dbReference>
<keyword evidence="6 8" id="KW-0460">Magnesium</keyword>
<dbReference type="InterPro" id="IPR021127">
    <property type="entry name" value="CRISPR_associated_Cas2"/>
</dbReference>
<evidence type="ECO:0000256" key="8">
    <source>
        <dbReference type="HAMAP-Rule" id="MF_01471"/>
    </source>
</evidence>
<dbReference type="AlphaFoldDB" id="A0A8F5VNN3"/>
<keyword evidence="3 8" id="KW-0479">Metal-binding</keyword>
<gene>
    <name evidence="8 9" type="primary">cas2</name>
    <name evidence="9" type="ORF">KSK55_12880</name>
</gene>
<dbReference type="OrthoDB" id="75992at2157"/>
<evidence type="ECO:0000256" key="1">
    <source>
        <dbReference type="ARBA" id="ARBA00001946"/>
    </source>
</evidence>
<dbReference type="GO" id="GO:0043571">
    <property type="term" value="P:maintenance of CRISPR repeat elements"/>
    <property type="evidence" value="ECO:0007669"/>
    <property type="project" value="UniProtKB-UniRule"/>
</dbReference>
<evidence type="ECO:0000313" key="9">
    <source>
        <dbReference type="EMBL" id="QXO94218.1"/>
    </source>
</evidence>
<dbReference type="Proteomes" id="UP000694228">
    <property type="component" value="Chromosome"/>
</dbReference>